<proteinExistence type="inferred from homology"/>
<dbReference type="PANTHER" id="PTHR13112:SF0">
    <property type="entry name" value="FI21285P1"/>
    <property type="match status" value="1"/>
</dbReference>
<gene>
    <name evidence="7" type="ORF">RDB_LOCUS154791</name>
</gene>
<feature type="region of interest" description="Disordered" evidence="5">
    <location>
        <begin position="219"/>
        <end position="468"/>
    </location>
</feature>
<sequence length="468" mass="48667">MSSAAKVDPTSKSKSKSSRTKQSASGNIPKLKVVIRRLPPNLPENIFWQSVAQWVTEQSSSWKLYVPGKLRTKLNRENTPSRAYVEFTTPEAVVTFNRDYNGHVFRDKQGNESVAVVEYAPYQKVPHEKRKADAKSGTIEADEDFNSFLEALNKPTETTPDVNELVTMSAAAPTEPMSTPLLDALKAAKEANTIKGYHSHYRDQPAQSRNRTHDFEDAETFSRRVPLKNQQDPNPPETKGSEKGKDREKDKEKEGGGKRGKNKQKEKGSAPGPKSPKPSPAAPQPPTPSRAEASRSRPPAAAGGLNARVLAALGGGAPPGRKGGKQREPSGSGQPTAEPTPGPGPGPAPTPAAPLPAGVIAIPGAIKTPETPKKQRGGRGRGRGGGGPNKESKDGGGGGGGGSAALVDMPRIDDPGQALPPVAPTQRGRGGGSGRRGGRGRGRGRGGGGGGGGGAGGGEPSPSAGQTQ</sequence>
<dbReference type="AlphaFoldDB" id="A0A8H3HEU1"/>
<dbReference type="InterPro" id="IPR035979">
    <property type="entry name" value="RBD_domain_sf"/>
</dbReference>
<dbReference type="Pfam" id="PF03467">
    <property type="entry name" value="Smg4_UPF3"/>
    <property type="match status" value="1"/>
</dbReference>
<dbReference type="GO" id="GO:0000184">
    <property type="term" value="P:nuclear-transcribed mRNA catabolic process, nonsense-mediated decay"/>
    <property type="evidence" value="ECO:0007669"/>
    <property type="project" value="UniProtKB-KW"/>
</dbReference>
<feature type="compositionally biased region" description="Gly residues" evidence="5">
    <location>
        <begin position="445"/>
        <end position="459"/>
    </location>
</feature>
<dbReference type="InterPro" id="IPR005120">
    <property type="entry name" value="UPF3_dom"/>
</dbReference>
<dbReference type="InterPro" id="IPR039722">
    <property type="entry name" value="Upf3"/>
</dbReference>
<name>A0A8H3HEU1_9AGAM</name>
<reference evidence="7" key="1">
    <citation type="submission" date="2021-01" db="EMBL/GenBank/DDBJ databases">
        <authorList>
            <person name="Kaushik A."/>
        </authorList>
    </citation>
    <scope>NUCLEOTIDE SEQUENCE</scope>
    <source>
        <strain evidence="7">AG4-R118</strain>
    </source>
</reference>
<accession>A0A8H3HEU1</accession>
<protein>
    <recommendedName>
        <fullName evidence="6">UPF3 domain-containing protein</fullName>
    </recommendedName>
</protein>
<organism evidence="7 8">
    <name type="scientific">Rhizoctonia solani</name>
    <dbReference type="NCBI Taxonomy" id="456999"/>
    <lineage>
        <taxon>Eukaryota</taxon>
        <taxon>Fungi</taxon>
        <taxon>Dikarya</taxon>
        <taxon>Basidiomycota</taxon>
        <taxon>Agaricomycotina</taxon>
        <taxon>Agaricomycetes</taxon>
        <taxon>Cantharellales</taxon>
        <taxon>Ceratobasidiaceae</taxon>
        <taxon>Rhizoctonia</taxon>
    </lineage>
</organism>
<feature type="region of interest" description="Disordered" evidence="5">
    <location>
        <begin position="1"/>
        <end position="28"/>
    </location>
</feature>
<dbReference type="GO" id="GO:0005730">
    <property type="term" value="C:nucleolus"/>
    <property type="evidence" value="ECO:0007669"/>
    <property type="project" value="TreeGrafter"/>
</dbReference>
<evidence type="ECO:0000259" key="6">
    <source>
        <dbReference type="Pfam" id="PF03467"/>
    </source>
</evidence>
<comment type="subcellular location">
    <subcellularLocation>
        <location evidence="1">Nucleus</location>
    </subcellularLocation>
</comment>
<feature type="compositionally biased region" description="Low complexity" evidence="5">
    <location>
        <begin position="296"/>
        <end position="312"/>
    </location>
</feature>
<feature type="compositionally biased region" description="Pro residues" evidence="5">
    <location>
        <begin position="338"/>
        <end position="354"/>
    </location>
</feature>
<comment type="similarity">
    <text evidence="2">Belongs to the RENT3 family.</text>
</comment>
<dbReference type="InterPro" id="IPR012677">
    <property type="entry name" value="Nucleotide-bd_a/b_plait_sf"/>
</dbReference>
<dbReference type="Proteomes" id="UP000663888">
    <property type="component" value="Unassembled WGS sequence"/>
</dbReference>
<dbReference type="EMBL" id="CAJMWX010001695">
    <property type="protein sequence ID" value="CAE6502457.1"/>
    <property type="molecule type" value="Genomic_DNA"/>
</dbReference>
<evidence type="ECO:0000313" key="8">
    <source>
        <dbReference type="Proteomes" id="UP000663888"/>
    </source>
</evidence>
<feature type="compositionally biased region" description="Pro residues" evidence="5">
    <location>
        <begin position="273"/>
        <end position="288"/>
    </location>
</feature>
<dbReference type="Gene3D" id="3.30.70.330">
    <property type="match status" value="1"/>
</dbReference>
<dbReference type="SUPFAM" id="SSF54928">
    <property type="entry name" value="RNA-binding domain, RBD"/>
    <property type="match status" value="1"/>
</dbReference>
<dbReference type="GO" id="GO:0003729">
    <property type="term" value="F:mRNA binding"/>
    <property type="evidence" value="ECO:0007669"/>
    <property type="project" value="TreeGrafter"/>
</dbReference>
<feature type="domain" description="UPF3" evidence="6">
    <location>
        <begin position="30"/>
        <end position="189"/>
    </location>
</feature>
<evidence type="ECO:0000313" key="7">
    <source>
        <dbReference type="EMBL" id="CAE6502457.1"/>
    </source>
</evidence>
<keyword evidence="3" id="KW-0866">Nonsense-mediated mRNA decay</keyword>
<evidence type="ECO:0000256" key="1">
    <source>
        <dbReference type="ARBA" id="ARBA00004123"/>
    </source>
</evidence>
<dbReference type="GO" id="GO:0045727">
    <property type="term" value="P:positive regulation of translation"/>
    <property type="evidence" value="ECO:0007669"/>
    <property type="project" value="TreeGrafter"/>
</dbReference>
<dbReference type="PANTHER" id="PTHR13112">
    <property type="entry name" value="UPF3 REGULATOR OF NONSENSE TRANSCRIPTS-LIKE PROTEIN"/>
    <property type="match status" value="1"/>
</dbReference>
<evidence type="ECO:0000256" key="2">
    <source>
        <dbReference type="ARBA" id="ARBA00005991"/>
    </source>
</evidence>
<dbReference type="CDD" id="cd12455">
    <property type="entry name" value="RRM_like_Smg4_UPF3"/>
    <property type="match status" value="1"/>
</dbReference>
<keyword evidence="4" id="KW-0539">Nucleus</keyword>
<evidence type="ECO:0000256" key="4">
    <source>
        <dbReference type="ARBA" id="ARBA00023242"/>
    </source>
</evidence>
<dbReference type="GO" id="GO:0005737">
    <property type="term" value="C:cytoplasm"/>
    <property type="evidence" value="ECO:0007669"/>
    <property type="project" value="TreeGrafter"/>
</dbReference>
<feature type="compositionally biased region" description="Basic and acidic residues" evidence="5">
    <location>
        <begin position="239"/>
        <end position="268"/>
    </location>
</feature>
<comment type="caution">
    <text evidence="7">The sequence shown here is derived from an EMBL/GenBank/DDBJ whole genome shotgun (WGS) entry which is preliminary data.</text>
</comment>
<evidence type="ECO:0000256" key="5">
    <source>
        <dbReference type="SAM" id="MobiDB-lite"/>
    </source>
</evidence>
<evidence type="ECO:0000256" key="3">
    <source>
        <dbReference type="ARBA" id="ARBA00023161"/>
    </source>
</evidence>